<dbReference type="Proteomes" id="UP001041814">
    <property type="component" value="Unassembled WGS sequence"/>
</dbReference>
<gene>
    <name evidence="2" type="ORF">CKO43_06710</name>
</gene>
<dbReference type="Gene3D" id="2.60.40.680">
    <property type="match status" value="1"/>
</dbReference>
<dbReference type="NCBIfam" id="TIGR02595">
    <property type="entry name" value="PEP_CTERM"/>
    <property type="match status" value="1"/>
</dbReference>
<dbReference type="SUPFAM" id="SSF49384">
    <property type="entry name" value="Carbohydrate-binding domain"/>
    <property type="match status" value="1"/>
</dbReference>
<organism evidence="2 3">
    <name type="scientific">Rubrivivax gelatinosus</name>
    <name type="common">Rhodocyclus gelatinosus</name>
    <name type="synonym">Rhodopseudomonas gelatinosa</name>
    <dbReference type="NCBI Taxonomy" id="28068"/>
    <lineage>
        <taxon>Bacteria</taxon>
        <taxon>Pseudomonadati</taxon>
        <taxon>Pseudomonadota</taxon>
        <taxon>Betaproteobacteria</taxon>
        <taxon>Burkholderiales</taxon>
        <taxon>Sphaerotilaceae</taxon>
        <taxon>Rubrivivax</taxon>
    </lineage>
</organism>
<reference evidence="2" key="1">
    <citation type="submission" date="2017-08" db="EMBL/GenBank/DDBJ databases">
        <authorList>
            <person name="Imhoff J.F."/>
            <person name="Rahn T."/>
            <person name="Kuenzel S."/>
            <person name="Neulinger S.C."/>
        </authorList>
    </citation>
    <scope>NUCLEOTIDE SEQUENCE</scope>
    <source>
        <strain evidence="2">IM 151</strain>
    </source>
</reference>
<keyword evidence="3" id="KW-1185">Reference proteome</keyword>
<accession>A0ABS1DU25</accession>
<protein>
    <recommendedName>
        <fullName evidence="1">Cohesin domain-containing protein</fullName>
    </recommendedName>
</protein>
<evidence type="ECO:0000313" key="2">
    <source>
        <dbReference type="EMBL" id="MBK1712470.1"/>
    </source>
</evidence>
<dbReference type="InterPro" id="IPR008965">
    <property type="entry name" value="CBM2/CBM3_carb-bd_dom_sf"/>
</dbReference>
<proteinExistence type="predicted"/>
<dbReference type="InterPro" id="IPR002102">
    <property type="entry name" value="Cohesin_dom"/>
</dbReference>
<evidence type="ECO:0000259" key="1">
    <source>
        <dbReference type="Pfam" id="PF00963"/>
    </source>
</evidence>
<evidence type="ECO:0000313" key="3">
    <source>
        <dbReference type="Proteomes" id="UP001041814"/>
    </source>
</evidence>
<dbReference type="EMBL" id="NRRU01000018">
    <property type="protein sequence ID" value="MBK1712470.1"/>
    <property type="molecule type" value="Genomic_DNA"/>
</dbReference>
<name>A0ABS1DU25_RUBGE</name>
<comment type="caution">
    <text evidence="2">The sequence shown here is derived from an EMBL/GenBank/DDBJ whole genome shotgun (WGS) entry which is preliminary data.</text>
</comment>
<reference evidence="2" key="2">
    <citation type="journal article" date="2020" name="Microorganisms">
        <title>Osmotic Adaptation and Compatible Solute Biosynthesis of Phototrophic Bacteria as Revealed from Genome Analyses.</title>
        <authorList>
            <person name="Imhoff J.F."/>
            <person name="Rahn T."/>
            <person name="Kunzel S."/>
            <person name="Keller A."/>
            <person name="Neulinger S.C."/>
        </authorList>
    </citation>
    <scope>NUCLEOTIDE SEQUENCE</scope>
    <source>
        <strain evidence="2">IM 151</strain>
    </source>
</reference>
<sequence length="179" mass="17608">MGLPLAAHATAVTLTPTGPTTVAVGETITFDLGISDAVDLFAFQFSLQFDPAIVQGLTLSEGPALGTAGTTFFIAGAFDKLSGLLELTGSSLIGAIPGFSGSGVLASLTFSALGPGTSAIELGDVLLLDSSFTIAEATLASSAVVVAEQAVPEPATLALVLTALAAAASTRGGARRRAG</sequence>
<dbReference type="CDD" id="cd08547">
    <property type="entry name" value="Type_II_cohesin"/>
    <property type="match status" value="1"/>
</dbReference>
<feature type="domain" description="Cohesin" evidence="1">
    <location>
        <begin position="13"/>
        <end position="144"/>
    </location>
</feature>
<dbReference type="Pfam" id="PF00963">
    <property type="entry name" value="Cohesin"/>
    <property type="match status" value="1"/>
</dbReference>
<dbReference type="InterPro" id="IPR013424">
    <property type="entry name" value="Ice-binding_C"/>
</dbReference>